<dbReference type="Pfam" id="PF00196">
    <property type="entry name" value="GerE"/>
    <property type="match status" value="1"/>
</dbReference>
<dbReference type="InterPro" id="IPR058245">
    <property type="entry name" value="NreC/VraR/RcsB-like_REC"/>
</dbReference>
<evidence type="ECO:0000259" key="6">
    <source>
        <dbReference type="PROSITE" id="PS50110"/>
    </source>
</evidence>
<dbReference type="CDD" id="cd17535">
    <property type="entry name" value="REC_NarL-like"/>
    <property type="match status" value="1"/>
</dbReference>
<dbReference type="SMART" id="SM00421">
    <property type="entry name" value="HTH_LUXR"/>
    <property type="match status" value="1"/>
</dbReference>
<evidence type="ECO:0000259" key="5">
    <source>
        <dbReference type="PROSITE" id="PS50043"/>
    </source>
</evidence>
<feature type="domain" description="HTH luxR-type" evidence="5">
    <location>
        <begin position="144"/>
        <end position="209"/>
    </location>
</feature>
<dbReference type="RefSeq" id="WP_179719189.1">
    <property type="nucleotide sequence ID" value="NZ_JACBZT010000001.1"/>
</dbReference>
<dbReference type="Gene3D" id="3.40.50.2300">
    <property type="match status" value="1"/>
</dbReference>
<evidence type="ECO:0000313" key="7">
    <source>
        <dbReference type="EMBL" id="NYJ07381.1"/>
    </source>
</evidence>
<dbReference type="EMBL" id="JACBZT010000001">
    <property type="protein sequence ID" value="NYJ07381.1"/>
    <property type="molecule type" value="Genomic_DNA"/>
</dbReference>
<reference evidence="7 8" key="1">
    <citation type="submission" date="2020-07" db="EMBL/GenBank/DDBJ databases">
        <title>Sequencing the genomes of 1000 actinobacteria strains.</title>
        <authorList>
            <person name="Klenk H.-P."/>
        </authorList>
    </citation>
    <scope>NUCLEOTIDE SEQUENCE [LARGE SCALE GENOMIC DNA]</scope>
    <source>
        <strain evidence="7 8">DSM 104001</strain>
    </source>
</reference>
<keyword evidence="1 3" id="KW-0597">Phosphoprotein</keyword>
<keyword evidence="8" id="KW-1185">Reference proteome</keyword>
<dbReference type="InterPro" id="IPR011006">
    <property type="entry name" value="CheY-like_superfamily"/>
</dbReference>
<dbReference type="Proteomes" id="UP000541969">
    <property type="component" value="Unassembled WGS sequence"/>
</dbReference>
<evidence type="ECO:0000256" key="1">
    <source>
        <dbReference type="ARBA" id="ARBA00022553"/>
    </source>
</evidence>
<dbReference type="GO" id="GO:0003677">
    <property type="term" value="F:DNA binding"/>
    <property type="evidence" value="ECO:0007669"/>
    <property type="project" value="UniProtKB-KW"/>
</dbReference>
<dbReference type="SMART" id="SM00448">
    <property type="entry name" value="REC"/>
    <property type="match status" value="1"/>
</dbReference>
<dbReference type="InterPro" id="IPR001789">
    <property type="entry name" value="Sig_transdc_resp-reg_receiver"/>
</dbReference>
<dbReference type="AlphaFoldDB" id="A0A853CJM9"/>
<dbReference type="PROSITE" id="PS50110">
    <property type="entry name" value="RESPONSE_REGULATORY"/>
    <property type="match status" value="1"/>
</dbReference>
<organism evidence="7 8">
    <name type="scientific">Petropleomorpha daqingensis</name>
    <dbReference type="NCBI Taxonomy" id="2026353"/>
    <lineage>
        <taxon>Bacteria</taxon>
        <taxon>Bacillati</taxon>
        <taxon>Actinomycetota</taxon>
        <taxon>Actinomycetes</taxon>
        <taxon>Geodermatophilales</taxon>
        <taxon>Geodermatophilaceae</taxon>
        <taxon>Petropleomorpha</taxon>
    </lineage>
</organism>
<dbReference type="PANTHER" id="PTHR43214:SF43">
    <property type="entry name" value="TWO-COMPONENT RESPONSE REGULATOR"/>
    <property type="match status" value="1"/>
</dbReference>
<dbReference type="GO" id="GO:0000160">
    <property type="term" value="P:phosphorelay signal transduction system"/>
    <property type="evidence" value="ECO:0007669"/>
    <property type="project" value="InterPro"/>
</dbReference>
<comment type="caution">
    <text evidence="7">The sequence shown here is derived from an EMBL/GenBank/DDBJ whole genome shotgun (WGS) entry which is preliminary data.</text>
</comment>
<dbReference type="SUPFAM" id="SSF52172">
    <property type="entry name" value="CheY-like"/>
    <property type="match status" value="1"/>
</dbReference>
<protein>
    <submittedName>
        <fullName evidence="7">DNA-binding NarL/FixJ family response regulator</fullName>
    </submittedName>
</protein>
<evidence type="ECO:0000313" key="8">
    <source>
        <dbReference type="Proteomes" id="UP000541969"/>
    </source>
</evidence>
<accession>A0A853CJM9</accession>
<feature type="region of interest" description="Disordered" evidence="4">
    <location>
        <begin position="207"/>
        <end position="234"/>
    </location>
</feature>
<dbReference type="InterPro" id="IPR016032">
    <property type="entry name" value="Sig_transdc_resp-reg_C-effctor"/>
</dbReference>
<dbReference type="CDD" id="cd06170">
    <property type="entry name" value="LuxR_C_like"/>
    <property type="match status" value="1"/>
</dbReference>
<dbReference type="PRINTS" id="PR00038">
    <property type="entry name" value="HTHLUXR"/>
</dbReference>
<feature type="compositionally biased region" description="Basic and acidic residues" evidence="4">
    <location>
        <begin position="218"/>
        <end position="228"/>
    </location>
</feature>
<dbReference type="PROSITE" id="PS50043">
    <property type="entry name" value="HTH_LUXR_2"/>
    <property type="match status" value="1"/>
</dbReference>
<dbReference type="InterPro" id="IPR039420">
    <property type="entry name" value="WalR-like"/>
</dbReference>
<dbReference type="PANTHER" id="PTHR43214">
    <property type="entry name" value="TWO-COMPONENT RESPONSE REGULATOR"/>
    <property type="match status" value="1"/>
</dbReference>
<name>A0A853CJM9_9ACTN</name>
<keyword evidence="2 7" id="KW-0238">DNA-binding</keyword>
<evidence type="ECO:0000256" key="2">
    <source>
        <dbReference type="ARBA" id="ARBA00023125"/>
    </source>
</evidence>
<dbReference type="GO" id="GO:0006355">
    <property type="term" value="P:regulation of DNA-templated transcription"/>
    <property type="evidence" value="ECO:0007669"/>
    <property type="project" value="InterPro"/>
</dbReference>
<gene>
    <name evidence="7" type="ORF">GGQ55_003659</name>
</gene>
<evidence type="ECO:0000256" key="4">
    <source>
        <dbReference type="SAM" id="MobiDB-lite"/>
    </source>
</evidence>
<dbReference type="InterPro" id="IPR000792">
    <property type="entry name" value="Tscrpt_reg_LuxR_C"/>
</dbReference>
<dbReference type="Pfam" id="PF00072">
    <property type="entry name" value="Response_reg"/>
    <property type="match status" value="1"/>
</dbReference>
<feature type="modified residue" description="4-aspartylphosphate" evidence="3">
    <location>
        <position position="54"/>
    </location>
</feature>
<proteinExistence type="predicted"/>
<sequence>MIRVLLADDHPAFLRGLQAMLAESGDVEIVGTATTGRAAVDAVRELRPDAVVMDLHMPELDGVEATAWIAREAPGTAVLVLTMHDDDASLRAALQAGASGYLLKEAGGPDIVRALTGVVNGDAVFGRTLAPRVRRQVAADPTPAEPAFPMLTSREVEVLELLARGRSNGQIATALFLSAKTVRNHVSNILVKLPAADRHAAAELARAAGLGTDPGRPAWRESARRPADPGRGAP</sequence>
<feature type="domain" description="Response regulatory" evidence="6">
    <location>
        <begin position="3"/>
        <end position="119"/>
    </location>
</feature>
<dbReference type="SUPFAM" id="SSF46894">
    <property type="entry name" value="C-terminal effector domain of the bipartite response regulators"/>
    <property type="match status" value="1"/>
</dbReference>
<dbReference type="PROSITE" id="PS00622">
    <property type="entry name" value="HTH_LUXR_1"/>
    <property type="match status" value="1"/>
</dbReference>
<evidence type="ECO:0000256" key="3">
    <source>
        <dbReference type="PROSITE-ProRule" id="PRU00169"/>
    </source>
</evidence>